<feature type="compositionally biased region" description="Pro residues" evidence="1">
    <location>
        <begin position="19"/>
        <end position="32"/>
    </location>
</feature>
<keyword evidence="3" id="KW-1185">Reference proteome</keyword>
<feature type="region of interest" description="Disordered" evidence="1">
    <location>
        <begin position="1"/>
        <end position="65"/>
    </location>
</feature>
<evidence type="ECO:0000313" key="2">
    <source>
        <dbReference type="Ensembl" id="ENSCABP00000028118.1"/>
    </source>
</evidence>
<dbReference type="Ensembl" id="ENSCABT00000030808.1">
    <property type="protein sequence ID" value="ENSCABP00000028118.1"/>
    <property type="gene ID" value="ENSCABG00000020665.1"/>
</dbReference>
<dbReference type="Proteomes" id="UP000694404">
    <property type="component" value="Unplaced"/>
</dbReference>
<proteinExistence type="predicted"/>
<name>A0A8C0J7X7_CHEAB</name>
<sequence>MDNSPLRQPKPLILSPTSEPAPPAQSPDPLPHLEPLIPGLTLQPSPMHPNPLHHPEPLPYPQTPHPQFRWVTGIKNFLQLG</sequence>
<accession>A0A8C0J7X7</accession>
<dbReference type="AlphaFoldDB" id="A0A8C0J7X7"/>
<organism evidence="2 3">
    <name type="scientific">Chelonoidis abingdonii</name>
    <name type="common">Abingdon island giant tortoise</name>
    <name type="synonym">Testudo abingdonii</name>
    <dbReference type="NCBI Taxonomy" id="106734"/>
    <lineage>
        <taxon>Eukaryota</taxon>
        <taxon>Metazoa</taxon>
        <taxon>Chordata</taxon>
        <taxon>Craniata</taxon>
        <taxon>Vertebrata</taxon>
        <taxon>Euteleostomi</taxon>
        <taxon>Archelosauria</taxon>
        <taxon>Testudinata</taxon>
        <taxon>Testudines</taxon>
        <taxon>Cryptodira</taxon>
        <taxon>Durocryptodira</taxon>
        <taxon>Testudinoidea</taxon>
        <taxon>Testudinidae</taxon>
        <taxon>Chelonoidis</taxon>
    </lineage>
</organism>
<reference evidence="2" key="2">
    <citation type="submission" date="2025-09" db="UniProtKB">
        <authorList>
            <consortium name="Ensembl"/>
        </authorList>
    </citation>
    <scope>IDENTIFICATION</scope>
</reference>
<protein>
    <submittedName>
        <fullName evidence="2">Uncharacterized protein</fullName>
    </submittedName>
</protein>
<evidence type="ECO:0000256" key="1">
    <source>
        <dbReference type="SAM" id="MobiDB-lite"/>
    </source>
</evidence>
<reference evidence="2" key="1">
    <citation type="submission" date="2025-08" db="UniProtKB">
        <authorList>
            <consortium name="Ensembl"/>
        </authorList>
    </citation>
    <scope>IDENTIFICATION</scope>
</reference>
<evidence type="ECO:0000313" key="3">
    <source>
        <dbReference type="Proteomes" id="UP000694404"/>
    </source>
</evidence>